<dbReference type="InterPro" id="IPR012338">
    <property type="entry name" value="Beta-lactam/transpept-like"/>
</dbReference>
<evidence type="ECO:0000259" key="1">
    <source>
        <dbReference type="Pfam" id="PF00144"/>
    </source>
</evidence>
<comment type="caution">
    <text evidence="2">The sequence shown here is derived from an EMBL/GenBank/DDBJ whole genome shotgun (WGS) entry which is preliminary data.</text>
</comment>
<sequence length="89" mass="10197">MQLEKEGLLHRMDDVQKYIPWLEFIYHGEPQKITINQLLHHTSGIASNTITRIPESKADNALELTVKTLQGQALDRKPGSSFEYATINY</sequence>
<dbReference type="RefSeq" id="WP_246426563.1">
    <property type="nucleotide sequence ID" value="NZ_JACHXJ010000002.1"/>
</dbReference>
<dbReference type="SUPFAM" id="SSF56601">
    <property type="entry name" value="beta-lactamase/transpeptidase-like"/>
    <property type="match status" value="1"/>
</dbReference>
<dbReference type="AlphaFoldDB" id="A0A839TMM0"/>
<accession>A0A839TMM0</accession>
<name>A0A839TMM0_9BACL</name>
<feature type="domain" description="Beta-lactamase-related" evidence="1">
    <location>
        <begin position="1"/>
        <end position="89"/>
    </location>
</feature>
<dbReference type="EMBL" id="JACHXJ010000002">
    <property type="protein sequence ID" value="MBB3128124.1"/>
    <property type="molecule type" value="Genomic_DNA"/>
</dbReference>
<evidence type="ECO:0000313" key="3">
    <source>
        <dbReference type="Proteomes" id="UP000517523"/>
    </source>
</evidence>
<reference evidence="2 3" key="1">
    <citation type="submission" date="2020-08" db="EMBL/GenBank/DDBJ databases">
        <title>Genomic Encyclopedia of Type Strains, Phase III (KMG-III): the genomes of soil and plant-associated and newly described type strains.</title>
        <authorList>
            <person name="Whitman W."/>
        </authorList>
    </citation>
    <scope>NUCLEOTIDE SEQUENCE [LARGE SCALE GENOMIC DNA]</scope>
    <source>
        <strain evidence="2 3">CECT 5831</strain>
    </source>
</reference>
<dbReference type="InterPro" id="IPR001466">
    <property type="entry name" value="Beta-lactam-related"/>
</dbReference>
<gene>
    <name evidence="2" type="ORF">FHS19_002778</name>
</gene>
<dbReference type="Pfam" id="PF00144">
    <property type="entry name" value="Beta-lactamase"/>
    <property type="match status" value="1"/>
</dbReference>
<dbReference type="Gene3D" id="3.40.710.10">
    <property type="entry name" value="DD-peptidase/beta-lactamase superfamily"/>
    <property type="match status" value="1"/>
</dbReference>
<proteinExistence type="predicted"/>
<dbReference type="Proteomes" id="UP000517523">
    <property type="component" value="Unassembled WGS sequence"/>
</dbReference>
<protein>
    <submittedName>
        <fullName evidence="2">CubicO group peptidase (Beta-lactamase class C family)</fullName>
    </submittedName>
</protein>
<evidence type="ECO:0000313" key="2">
    <source>
        <dbReference type="EMBL" id="MBB3128124.1"/>
    </source>
</evidence>
<organism evidence="2 3">
    <name type="scientific">Paenibacillus rhizosphaerae</name>
    <dbReference type="NCBI Taxonomy" id="297318"/>
    <lineage>
        <taxon>Bacteria</taxon>
        <taxon>Bacillati</taxon>
        <taxon>Bacillota</taxon>
        <taxon>Bacilli</taxon>
        <taxon>Bacillales</taxon>
        <taxon>Paenibacillaceae</taxon>
        <taxon>Paenibacillus</taxon>
    </lineage>
</organism>